<organism evidence="2 3">
    <name type="scientific">Cupriavidus necator</name>
    <name type="common">Alcaligenes eutrophus</name>
    <name type="synonym">Ralstonia eutropha</name>
    <dbReference type="NCBI Taxonomy" id="106590"/>
    <lineage>
        <taxon>Bacteria</taxon>
        <taxon>Pseudomonadati</taxon>
        <taxon>Pseudomonadota</taxon>
        <taxon>Betaproteobacteria</taxon>
        <taxon>Burkholderiales</taxon>
        <taxon>Burkholderiaceae</taxon>
        <taxon>Cupriavidus</taxon>
    </lineage>
</organism>
<reference evidence="2 3" key="1">
    <citation type="submission" date="2018-04" db="EMBL/GenBank/DDBJ databases">
        <title>Cupriavidus necator CR12 genome sequencing and assembly.</title>
        <authorList>
            <person name="Ben Fekih I."/>
            <person name="Mazhar H.S."/>
            <person name="Bello S.K."/>
            <person name="Rensing C."/>
        </authorList>
    </citation>
    <scope>NUCLEOTIDE SEQUENCE [LARGE SCALE GENOMIC DNA]</scope>
    <source>
        <strain evidence="2 3">CR12</strain>
    </source>
</reference>
<dbReference type="InterPro" id="IPR029058">
    <property type="entry name" value="AB_hydrolase_fold"/>
</dbReference>
<accession>A0A367P8L8</accession>
<keyword evidence="2" id="KW-0378">Hydrolase</keyword>
<dbReference type="InterPro" id="IPR010662">
    <property type="entry name" value="RBBP9/YdeN"/>
</dbReference>
<dbReference type="AlphaFoldDB" id="A0A367P8L8"/>
<dbReference type="EMBL" id="QDHA01000148">
    <property type="protein sequence ID" value="RCJ03525.1"/>
    <property type="molecule type" value="Genomic_DNA"/>
</dbReference>
<evidence type="ECO:0000313" key="2">
    <source>
        <dbReference type="EMBL" id="RCJ03525.1"/>
    </source>
</evidence>
<gene>
    <name evidence="2" type="ORF">DDK22_36770</name>
</gene>
<protein>
    <submittedName>
        <fullName evidence="2">Alpha/beta hydrolase</fullName>
    </submittedName>
</protein>
<evidence type="ECO:0000256" key="1">
    <source>
        <dbReference type="SAM" id="MobiDB-lite"/>
    </source>
</evidence>
<feature type="region of interest" description="Disordered" evidence="1">
    <location>
        <begin position="185"/>
        <end position="205"/>
    </location>
</feature>
<feature type="compositionally biased region" description="Basic and acidic residues" evidence="1">
    <location>
        <begin position="185"/>
        <end position="197"/>
    </location>
</feature>
<dbReference type="Gene3D" id="3.40.50.1820">
    <property type="entry name" value="alpha/beta hydrolase"/>
    <property type="match status" value="1"/>
</dbReference>
<dbReference type="GO" id="GO:0016787">
    <property type="term" value="F:hydrolase activity"/>
    <property type="evidence" value="ECO:0007669"/>
    <property type="project" value="UniProtKB-KW"/>
</dbReference>
<evidence type="ECO:0000313" key="3">
    <source>
        <dbReference type="Proteomes" id="UP000253501"/>
    </source>
</evidence>
<sequence>MTTATPTVLIVPGLRDHVPGHWQTLLAAKLPRVVSVAPLEQDKLSCAARVDAIDRALATIEGPVIIVAHSAGAMMVAHWAARGATREILGALLAAPADLETPMPPGYPTTDTLSDHGWLPIPRGPLPFPSIVAASSNDPLTRLDRARELAQAWGSRFVELGEVGHLNPASGYGDWPQAEAFIRELSPRPSDTGREDATTTIRMTA</sequence>
<name>A0A367P8L8_CUPNE</name>
<dbReference type="SUPFAM" id="SSF53474">
    <property type="entry name" value="alpha/beta-Hydrolases"/>
    <property type="match status" value="1"/>
</dbReference>
<dbReference type="RefSeq" id="WP_114136195.1">
    <property type="nucleotide sequence ID" value="NZ_CP068436.1"/>
</dbReference>
<dbReference type="Proteomes" id="UP000253501">
    <property type="component" value="Unassembled WGS sequence"/>
</dbReference>
<dbReference type="Pfam" id="PF06821">
    <property type="entry name" value="Ser_hydrolase"/>
    <property type="match status" value="1"/>
</dbReference>
<comment type="caution">
    <text evidence="2">The sequence shown here is derived from an EMBL/GenBank/DDBJ whole genome shotgun (WGS) entry which is preliminary data.</text>
</comment>
<proteinExistence type="predicted"/>